<dbReference type="RefSeq" id="WP_035579466.1">
    <property type="nucleotide sequence ID" value="NZ_ARYJ01000003.1"/>
</dbReference>
<dbReference type="OrthoDB" id="7619860at2"/>
<organism evidence="1 2">
    <name type="scientific">Hyphomonas jannaschiana VP2</name>
    <dbReference type="NCBI Taxonomy" id="1280952"/>
    <lineage>
        <taxon>Bacteria</taxon>
        <taxon>Pseudomonadati</taxon>
        <taxon>Pseudomonadota</taxon>
        <taxon>Alphaproteobacteria</taxon>
        <taxon>Hyphomonadales</taxon>
        <taxon>Hyphomonadaceae</taxon>
        <taxon>Hyphomonas</taxon>
    </lineage>
</organism>
<keyword evidence="2" id="KW-1185">Reference proteome</keyword>
<evidence type="ECO:0000313" key="1">
    <source>
        <dbReference type="EMBL" id="KCZ89779.1"/>
    </source>
</evidence>
<sequence>MSSAVIRHVQIAAAHDGIAELIVTLAFENGGRSLVTLDEYATSRLMESTGVERPEDLTGTGWEHVRDALAASSARFLKDQKKDQRETPHV</sequence>
<dbReference type="STRING" id="1280952.HJA_05992"/>
<proteinExistence type="predicted"/>
<comment type="caution">
    <text evidence="1">The sequence shown here is derived from an EMBL/GenBank/DDBJ whole genome shotgun (WGS) entry which is preliminary data.</text>
</comment>
<name>A0A059FGM3_9PROT</name>
<dbReference type="eggNOG" id="ENOG5031BXX">
    <property type="taxonomic scope" value="Bacteria"/>
</dbReference>
<protein>
    <submittedName>
        <fullName evidence="1">Uncharacterized protein</fullName>
    </submittedName>
</protein>
<evidence type="ECO:0000313" key="2">
    <source>
        <dbReference type="Proteomes" id="UP000024816"/>
    </source>
</evidence>
<dbReference type="PATRIC" id="fig|1280952.3.peg.1188"/>
<dbReference type="Proteomes" id="UP000024816">
    <property type="component" value="Unassembled WGS sequence"/>
</dbReference>
<accession>A0A059FGM3</accession>
<dbReference type="EMBL" id="ARYJ01000003">
    <property type="protein sequence ID" value="KCZ89779.1"/>
    <property type="molecule type" value="Genomic_DNA"/>
</dbReference>
<gene>
    <name evidence="1" type="ORF">HJA_05992</name>
</gene>
<reference evidence="1 2" key="1">
    <citation type="journal article" date="2014" name="Antonie Van Leeuwenhoek">
        <title>Hyphomonas beringensis sp. nov. and Hyphomonas chukchiensis sp. nov., isolated from surface seawater of the Bering Sea and Chukchi Sea.</title>
        <authorList>
            <person name="Li C."/>
            <person name="Lai Q."/>
            <person name="Li G."/>
            <person name="Dong C."/>
            <person name="Wang J."/>
            <person name="Liao Y."/>
            <person name="Shao Z."/>
        </authorList>
    </citation>
    <scope>NUCLEOTIDE SEQUENCE [LARGE SCALE GENOMIC DNA]</scope>
    <source>
        <strain evidence="1 2">VP2</strain>
    </source>
</reference>
<dbReference type="AlphaFoldDB" id="A0A059FGM3"/>